<gene>
    <name evidence="3" type="ORF">AKO1_014745</name>
</gene>
<evidence type="ECO:0000313" key="3">
    <source>
        <dbReference type="EMBL" id="KAL0483478.1"/>
    </source>
</evidence>
<reference evidence="3 4" key="1">
    <citation type="submission" date="2024-03" db="EMBL/GenBank/DDBJ databases">
        <title>The Acrasis kona genome and developmental transcriptomes reveal deep origins of eukaryotic multicellular pathways.</title>
        <authorList>
            <person name="Sheikh S."/>
            <person name="Fu C.-J."/>
            <person name="Brown M.W."/>
            <person name="Baldauf S.L."/>
        </authorList>
    </citation>
    <scope>NUCLEOTIDE SEQUENCE [LARGE SCALE GENOMIC DNA]</scope>
    <source>
        <strain evidence="3 4">ATCC MYA-3509</strain>
    </source>
</reference>
<dbReference type="GO" id="GO:0043248">
    <property type="term" value="P:proteasome assembly"/>
    <property type="evidence" value="ECO:0007669"/>
    <property type="project" value="InterPro"/>
</dbReference>
<evidence type="ECO:0000256" key="2">
    <source>
        <dbReference type="ARBA" id="ARBA00043974"/>
    </source>
</evidence>
<dbReference type="GO" id="GO:0005737">
    <property type="term" value="C:cytoplasm"/>
    <property type="evidence" value="ECO:0007669"/>
    <property type="project" value="TreeGrafter"/>
</dbReference>
<comment type="similarity">
    <text evidence="2">Belongs to the POMP/UMP1 family.</text>
</comment>
<evidence type="ECO:0000256" key="1">
    <source>
        <dbReference type="ARBA" id="ARBA00023186"/>
    </source>
</evidence>
<dbReference type="PANTHER" id="PTHR12828">
    <property type="entry name" value="PROTEASOME MATURATION PROTEIN UMP1"/>
    <property type="match status" value="1"/>
</dbReference>
<evidence type="ECO:0000313" key="4">
    <source>
        <dbReference type="Proteomes" id="UP001431209"/>
    </source>
</evidence>
<keyword evidence="4" id="KW-1185">Reference proteome</keyword>
<accession>A0AAW2Z2H5</accession>
<sequence>MEQYIPYELPNVSVDRPHAPTNKLAQRKHPVQQALEFHEHMEEKRKYSSMANVYGGHMPIHFEMQKFLVSTPLRLPTIRSSGIAMEILSGADEDIEFEDWLNDPNMSERAVDLHARMERRLGLNSVLPK</sequence>
<dbReference type="GO" id="GO:0000502">
    <property type="term" value="C:proteasome complex"/>
    <property type="evidence" value="ECO:0007669"/>
    <property type="project" value="UniProtKB-KW"/>
</dbReference>
<protein>
    <submittedName>
        <fullName evidence="3">Proteasome maturation protein UMP1</fullName>
    </submittedName>
</protein>
<dbReference type="Pfam" id="PF05348">
    <property type="entry name" value="UMP1"/>
    <property type="match status" value="1"/>
</dbReference>
<dbReference type="InterPro" id="IPR008012">
    <property type="entry name" value="Ump1"/>
</dbReference>
<proteinExistence type="inferred from homology"/>
<dbReference type="Proteomes" id="UP001431209">
    <property type="component" value="Unassembled WGS sequence"/>
</dbReference>
<keyword evidence="1" id="KW-0143">Chaperone</keyword>
<organism evidence="3 4">
    <name type="scientific">Acrasis kona</name>
    <dbReference type="NCBI Taxonomy" id="1008807"/>
    <lineage>
        <taxon>Eukaryota</taxon>
        <taxon>Discoba</taxon>
        <taxon>Heterolobosea</taxon>
        <taxon>Tetramitia</taxon>
        <taxon>Eutetramitia</taxon>
        <taxon>Acrasidae</taxon>
        <taxon>Acrasis</taxon>
    </lineage>
</organism>
<dbReference type="EMBL" id="JAOPGA020000964">
    <property type="protein sequence ID" value="KAL0483478.1"/>
    <property type="molecule type" value="Genomic_DNA"/>
</dbReference>
<keyword evidence="3" id="KW-0647">Proteasome</keyword>
<name>A0AAW2Z2H5_9EUKA</name>
<dbReference type="GO" id="GO:0005634">
    <property type="term" value="C:nucleus"/>
    <property type="evidence" value="ECO:0007669"/>
    <property type="project" value="TreeGrafter"/>
</dbReference>
<dbReference type="AlphaFoldDB" id="A0AAW2Z2H5"/>
<dbReference type="PANTHER" id="PTHR12828:SF3">
    <property type="entry name" value="PROTEASOME MATURATION PROTEIN"/>
    <property type="match status" value="1"/>
</dbReference>
<comment type="caution">
    <text evidence="3">The sequence shown here is derived from an EMBL/GenBank/DDBJ whole genome shotgun (WGS) entry which is preliminary data.</text>
</comment>